<dbReference type="EMBL" id="ASHM01267103">
    <property type="protein sequence ID" value="PNX70224.1"/>
    <property type="molecule type" value="Genomic_DNA"/>
</dbReference>
<proteinExistence type="predicted"/>
<organism evidence="1 2">
    <name type="scientific">Trifolium pratense</name>
    <name type="common">Red clover</name>
    <dbReference type="NCBI Taxonomy" id="57577"/>
    <lineage>
        <taxon>Eukaryota</taxon>
        <taxon>Viridiplantae</taxon>
        <taxon>Streptophyta</taxon>
        <taxon>Embryophyta</taxon>
        <taxon>Tracheophyta</taxon>
        <taxon>Spermatophyta</taxon>
        <taxon>Magnoliopsida</taxon>
        <taxon>eudicotyledons</taxon>
        <taxon>Gunneridae</taxon>
        <taxon>Pentapetalae</taxon>
        <taxon>rosids</taxon>
        <taxon>fabids</taxon>
        <taxon>Fabales</taxon>
        <taxon>Fabaceae</taxon>
        <taxon>Papilionoideae</taxon>
        <taxon>50 kb inversion clade</taxon>
        <taxon>NPAAA clade</taxon>
        <taxon>Hologalegina</taxon>
        <taxon>IRL clade</taxon>
        <taxon>Trifolieae</taxon>
        <taxon>Trifolium</taxon>
    </lineage>
</organism>
<comment type="caution">
    <text evidence="1">The sequence shown here is derived from an EMBL/GenBank/DDBJ whole genome shotgun (WGS) entry which is preliminary data.</text>
</comment>
<evidence type="ECO:0000313" key="2">
    <source>
        <dbReference type="Proteomes" id="UP000236291"/>
    </source>
</evidence>
<sequence length="26" mass="2941">SDDELKEEALNLEMVVVGRTSYISGW</sequence>
<dbReference type="Proteomes" id="UP000236291">
    <property type="component" value="Unassembled WGS sequence"/>
</dbReference>
<dbReference type="AlphaFoldDB" id="A0A2K3KVD4"/>
<accession>A0A2K3KVD4</accession>
<gene>
    <name evidence="1" type="ORF">L195_g064754</name>
</gene>
<reference evidence="1 2" key="1">
    <citation type="journal article" date="2014" name="Am. J. Bot.">
        <title>Genome assembly and annotation for red clover (Trifolium pratense; Fabaceae).</title>
        <authorList>
            <person name="Istvanek J."/>
            <person name="Jaros M."/>
            <person name="Krenek A."/>
            <person name="Repkova J."/>
        </authorList>
    </citation>
    <scope>NUCLEOTIDE SEQUENCE [LARGE SCALE GENOMIC DNA]</scope>
    <source>
        <strain evidence="2">cv. Tatra</strain>
        <tissue evidence="1">Young leaves</tissue>
    </source>
</reference>
<name>A0A2K3KVD4_TRIPR</name>
<feature type="non-terminal residue" evidence="1">
    <location>
        <position position="1"/>
    </location>
</feature>
<protein>
    <submittedName>
        <fullName evidence="1">Uncharacterized protein</fullName>
    </submittedName>
</protein>
<reference evidence="1 2" key="2">
    <citation type="journal article" date="2017" name="Front. Plant Sci.">
        <title>Gene Classification and Mining of Molecular Markers Useful in Red Clover (Trifolium pratense) Breeding.</title>
        <authorList>
            <person name="Istvanek J."/>
            <person name="Dluhosova J."/>
            <person name="Dluhos P."/>
            <person name="Patkova L."/>
            <person name="Nedelnik J."/>
            <person name="Repkova J."/>
        </authorList>
    </citation>
    <scope>NUCLEOTIDE SEQUENCE [LARGE SCALE GENOMIC DNA]</scope>
    <source>
        <strain evidence="2">cv. Tatra</strain>
        <tissue evidence="1">Young leaves</tissue>
    </source>
</reference>
<evidence type="ECO:0000313" key="1">
    <source>
        <dbReference type="EMBL" id="PNX70224.1"/>
    </source>
</evidence>